<dbReference type="InterPro" id="IPR010982">
    <property type="entry name" value="Lambda_DNA-bd_dom_sf"/>
</dbReference>
<evidence type="ECO:0000313" key="3">
    <source>
        <dbReference type="Proteomes" id="UP000030153"/>
    </source>
</evidence>
<dbReference type="EMBL" id="AVBG01000001">
    <property type="protein sequence ID" value="KGP93167.1"/>
    <property type="molecule type" value="Genomic_DNA"/>
</dbReference>
<protein>
    <submittedName>
        <fullName evidence="2">XRE family transcriptional regulator</fullName>
    </submittedName>
</protein>
<evidence type="ECO:0000313" key="2">
    <source>
        <dbReference type="EMBL" id="KGP93167.1"/>
    </source>
</evidence>
<dbReference type="OrthoDB" id="1796720at2"/>
<proteinExistence type="predicted"/>
<dbReference type="eggNOG" id="COG1476">
    <property type="taxonomic scope" value="Bacteria"/>
</dbReference>
<sequence>MDQHSLVEQLSPKVKLVRVERGYTQERMSLILGVSKKTLVQIEKGRIQASWTTLVAMVALFRDSEVIQNTLGEDPLEVLETIAHESVNRPKQRTFGGKVWWTSVEEHNGYMLQQNVLSQHYRIIDGNYYRYFSSFDLKEARKKLAELGENPI</sequence>
<feature type="domain" description="HTH cro/C1-type" evidence="1">
    <location>
        <begin position="14"/>
        <end position="67"/>
    </location>
</feature>
<name>A0A0A2UXY8_9BACI</name>
<dbReference type="SMART" id="SM00530">
    <property type="entry name" value="HTH_XRE"/>
    <property type="match status" value="1"/>
</dbReference>
<dbReference type="InterPro" id="IPR001387">
    <property type="entry name" value="Cro/C1-type_HTH"/>
</dbReference>
<evidence type="ECO:0000259" key="1">
    <source>
        <dbReference type="PROSITE" id="PS50943"/>
    </source>
</evidence>
<organism evidence="2 3">
    <name type="scientific">Pontibacillus chungwhensis BH030062</name>
    <dbReference type="NCBI Taxonomy" id="1385513"/>
    <lineage>
        <taxon>Bacteria</taxon>
        <taxon>Bacillati</taxon>
        <taxon>Bacillota</taxon>
        <taxon>Bacilli</taxon>
        <taxon>Bacillales</taxon>
        <taxon>Bacillaceae</taxon>
        <taxon>Pontibacillus</taxon>
    </lineage>
</organism>
<accession>A0A0A2UXY8</accession>
<keyword evidence="3" id="KW-1185">Reference proteome</keyword>
<comment type="caution">
    <text evidence="2">The sequence shown here is derived from an EMBL/GenBank/DDBJ whole genome shotgun (WGS) entry which is preliminary data.</text>
</comment>
<dbReference type="AlphaFoldDB" id="A0A0A2UXY8"/>
<dbReference type="Gene3D" id="1.10.260.40">
    <property type="entry name" value="lambda repressor-like DNA-binding domains"/>
    <property type="match status" value="1"/>
</dbReference>
<reference evidence="2 3" key="1">
    <citation type="submission" date="2013-08" db="EMBL/GenBank/DDBJ databases">
        <title>Genome of Pontibacillus chungwhensis.</title>
        <authorList>
            <person name="Wang Q."/>
            <person name="Wang G."/>
        </authorList>
    </citation>
    <scope>NUCLEOTIDE SEQUENCE [LARGE SCALE GENOMIC DNA]</scope>
    <source>
        <strain evidence="2 3">BH030062</strain>
    </source>
</reference>
<dbReference type="CDD" id="cd00093">
    <property type="entry name" value="HTH_XRE"/>
    <property type="match status" value="1"/>
</dbReference>
<dbReference type="STRING" id="1385513.N780_12735"/>
<dbReference type="SUPFAM" id="SSF47413">
    <property type="entry name" value="lambda repressor-like DNA-binding domains"/>
    <property type="match status" value="1"/>
</dbReference>
<gene>
    <name evidence="2" type="ORF">N780_12735</name>
</gene>
<dbReference type="PROSITE" id="PS50943">
    <property type="entry name" value="HTH_CROC1"/>
    <property type="match status" value="1"/>
</dbReference>
<dbReference type="Pfam" id="PF01381">
    <property type="entry name" value="HTH_3"/>
    <property type="match status" value="1"/>
</dbReference>
<dbReference type="RefSeq" id="WP_036779496.1">
    <property type="nucleotide sequence ID" value="NZ_AVBG01000001.1"/>
</dbReference>
<dbReference type="Proteomes" id="UP000030153">
    <property type="component" value="Unassembled WGS sequence"/>
</dbReference>
<dbReference type="GO" id="GO:0003677">
    <property type="term" value="F:DNA binding"/>
    <property type="evidence" value="ECO:0007669"/>
    <property type="project" value="InterPro"/>
</dbReference>